<keyword evidence="2" id="KW-1133">Transmembrane helix</keyword>
<keyword evidence="2" id="KW-0812">Transmembrane</keyword>
<proteinExistence type="predicted"/>
<feature type="compositionally biased region" description="Low complexity" evidence="1">
    <location>
        <begin position="74"/>
        <end position="91"/>
    </location>
</feature>
<dbReference type="KEGG" id="psey:GU243_16920"/>
<evidence type="ECO:0000256" key="1">
    <source>
        <dbReference type="SAM" id="MobiDB-lite"/>
    </source>
</evidence>
<dbReference type="Proteomes" id="UP000464186">
    <property type="component" value="Chromosome"/>
</dbReference>
<keyword evidence="4" id="KW-1185">Reference proteome</keyword>
<dbReference type="AlphaFoldDB" id="A0A6P1NKF6"/>
<accession>A0A6P1NKF6</accession>
<keyword evidence="2" id="KW-0472">Membrane</keyword>
<evidence type="ECO:0000313" key="4">
    <source>
        <dbReference type="Proteomes" id="UP000464186"/>
    </source>
</evidence>
<gene>
    <name evidence="3" type="ORF">GU243_16920</name>
</gene>
<reference evidence="3 4" key="1">
    <citation type="submission" date="2020-01" db="EMBL/GenBank/DDBJ databases">
        <title>Pseudarthrobacter psychrotolerans sp. nov., isolated from antarctic soil.</title>
        <authorList>
            <person name="Shin Y."/>
            <person name="Park W."/>
        </authorList>
    </citation>
    <scope>NUCLEOTIDE SEQUENCE [LARGE SCALE GENOMIC DNA]</scope>
    <source>
        <strain evidence="3 4">YJ56</strain>
    </source>
</reference>
<feature type="transmembrane region" description="Helical" evidence="2">
    <location>
        <begin position="20"/>
        <end position="45"/>
    </location>
</feature>
<dbReference type="EMBL" id="CP047898">
    <property type="protein sequence ID" value="QHK21115.1"/>
    <property type="molecule type" value="Genomic_DNA"/>
</dbReference>
<sequence length="287" mass="29876">MGDSTTIALNLTFFGTLGLAFLMFLGLVLLVVITLLLAGFGRLFVLTLMALLGRLPKNETLPLVRLTGEPGPPSDATAATHDDGAAASTAGKPARAGALRAKAGAVRTTAGGALSTVRAHIAAAVAVVSTPRDWRQALRDGRSYLNPSEIRPRFHDAVEHHPLLTAARKEQPVLAEDWAAAVAEADARAMERARAAAPEIKISVRDLPGPSVPAAKVESVAPLVESALHQDNPNHENASRANAALVAARSFTKPPAPAPLSLLDTGSLVSLSGHAKVLKAKLPADKR</sequence>
<evidence type="ECO:0000256" key="2">
    <source>
        <dbReference type="SAM" id="Phobius"/>
    </source>
</evidence>
<evidence type="ECO:0000313" key="3">
    <source>
        <dbReference type="EMBL" id="QHK21115.1"/>
    </source>
</evidence>
<organism evidence="3 4">
    <name type="scientific">Pseudarthrobacter psychrotolerans</name>
    <dbReference type="NCBI Taxonomy" id="2697569"/>
    <lineage>
        <taxon>Bacteria</taxon>
        <taxon>Bacillati</taxon>
        <taxon>Actinomycetota</taxon>
        <taxon>Actinomycetes</taxon>
        <taxon>Micrococcales</taxon>
        <taxon>Micrococcaceae</taxon>
        <taxon>Pseudarthrobacter</taxon>
    </lineage>
</organism>
<feature type="region of interest" description="Disordered" evidence="1">
    <location>
        <begin position="64"/>
        <end position="91"/>
    </location>
</feature>
<name>A0A6P1NKF6_9MICC</name>
<protein>
    <submittedName>
        <fullName evidence="3">Uncharacterized protein</fullName>
    </submittedName>
</protein>